<dbReference type="InterPro" id="IPR036249">
    <property type="entry name" value="Thioredoxin-like_sf"/>
</dbReference>
<dbReference type="InterPro" id="IPR010357">
    <property type="entry name" value="TXNDC17_dom"/>
</dbReference>
<dbReference type="InterPro" id="IPR045108">
    <property type="entry name" value="TXNDC17-like"/>
</dbReference>
<keyword evidence="9" id="KW-1185">Reference proteome</keyword>
<dbReference type="Pfam" id="PF06110">
    <property type="entry name" value="TXD17-like_Trx"/>
    <property type="match status" value="1"/>
</dbReference>
<keyword evidence="6" id="KW-0676">Redox-active center</keyword>
<evidence type="ECO:0000313" key="9">
    <source>
        <dbReference type="Proteomes" id="UP000549394"/>
    </source>
</evidence>
<dbReference type="Gene3D" id="3.40.30.10">
    <property type="entry name" value="Glutaredoxin"/>
    <property type="match status" value="1"/>
</dbReference>
<dbReference type="GO" id="GO:0005829">
    <property type="term" value="C:cytosol"/>
    <property type="evidence" value="ECO:0007669"/>
    <property type="project" value="TreeGrafter"/>
</dbReference>
<evidence type="ECO:0000259" key="7">
    <source>
        <dbReference type="Pfam" id="PF06110"/>
    </source>
</evidence>
<dbReference type="PANTHER" id="PTHR12452:SF0">
    <property type="entry name" value="THIOREDOXIN DOMAIN-CONTAINING PROTEIN 17"/>
    <property type="match status" value="1"/>
</dbReference>
<dbReference type="GO" id="GO:0047134">
    <property type="term" value="F:protein-disulfide reductase [NAD(P)H] activity"/>
    <property type="evidence" value="ECO:0007669"/>
    <property type="project" value="InterPro"/>
</dbReference>
<dbReference type="Proteomes" id="UP000549394">
    <property type="component" value="Unassembled WGS sequence"/>
</dbReference>
<evidence type="ECO:0000256" key="6">
    <source>
        <dbReference type="ARBA" id="ARBA00023284"/>
    </source>
</evidence>
<gene>
    <name evidence="8" type="ORF">DGYR_LOCUS493</name>
</gene>
<proteinExistence type="inferred from homology"/>
<name>A0A7I8V4W1_9ANNE</name>
<dbReference type="EMBL" id="CAJFCJ010000001">
    <property type="protein sequence ID" value="CAD5111168.1"/>
    <property type="molecule type" value="Genomic_DNA"/>
</dbReference>
<sequence length="126" mass="13887">MATEVKVQGLDEFLQAVKEHEGKKNVFALFSGATDPSTGVSWCPDCVTAVPVVEKCMTKAPEGSVYIYCSVGDRSFWKDQNNGFRKDPRTALKSVPTLLRWGTPQRLEEGQCANSSLVEMIIEGDQ</sequence>
<evidence type="ECO:0000256" key="4">
    <source>
        <dbReference type="ARBA" id="ARBA00022490"/>
    </source>
</evidence>
<dbReference type="OrthoDB" id="78947at2759"/>
<comment type="subcellular location">
    <subcellularLocation>
        <location evidence="1">Cytoplasm</location>
    </subcellularLocation>
</comment>
<keyword evidence="5" id="KW-1015">Disulfide bond</keyword>
<evidence type="ECO:0000256" key="1">
    <source>
        <dbReference type="ARBA" id="ARBA00004496"/>
    </source>
</evidence>
<dbReference type="AlphaFoldDB" id="A0A7I8V4W1"/>
<reference evidence="8 9" key="1">
    <citation type="submission" date="2020-08" db="EMBL/GenBank/DDBJ databases">
        <authorList>
            <person name="Hejnol A."/>
        </authorList>
    </citation>
    <scope>NUCLEOTIDE SEQUENCE [LARGE SCALE GENOMIC DNA]</scope>
</reference>
<accession>A0A7I8V4W1</accession>
<comment type="caution">
    <text evidence="8">The sequence shown here is derived from an EMBL/GenBank/DDBJ whole genome shotgun (WGS) entry which is preliminary data.</text>
</comment>
<evidence type="ECO:0000256" key="3">
    <source>
        <dbReference type="ARBA" id="ARBA00016949"/>
    </source>
</evidence>
<keyword evidence="4" id="KW-0963">Cytoplasm</keyword>
<evidence type="ECO:0000313" key="8">
    <source>
        <dbReference type="EMBL" id="CAD5111168.1"/>
    </source>
</evidence>
<dbReference type="SUPFAM" id="SSF52833">
    <property type="entry name" value="Thioredoxin-like"/>
    <property type="match status" value="1"/>
</dbReference>
<dbReference type="PANTHER" id="PTHR12452">
    <property type="entry name" value="42-9-9 PROTEIN-RELATED"/>
    <property type="match status" value="1"/>
</dbReference>
<protein>
    <recommendedName>
        <fullName evidence="3">Thioredoxin domain-containing protein 17</fullName>
    </recommendedName>
</protein>
<dbReference type="CDD" id="cd02952">
    <property type="entry name" value="TRP14_like"/>
    <property type="match status" value="1"/>
</dbReference>
<organism evidence="8 9">
    <name type="scientific">Dimorphilus gyrociliatus</name>
    <dbReference type="NCBI Taxonomy" id="2664684"/>
    <lineage>
        <taxon>Eukaryota</taxon>
        <taxon>Metazoa</taxon>
        <taxon>Spiralia</taxon>
        <taxon>Lophotrochozoa</taxon>
        <taxon>Annelida</taxon>
        <taxon>Polychaeta</taxon>
        <taxon>Polychaeta incertae sedis</taxon>
        <taxon>Dinophilidae</taxon>
        <taxon>Dimorphilus</taxon>
    </lineage>
</organism>
<feature type="domain" description="Thioredoxin" evidence="7">
    <location>
        <begin position="7"/>
        <end position="123"/>
    </location>
</feature>
<comment type="similarity">
    <text evidence="2">Belongs to the thioredoxin family.</text>
</comment>
<evidence type="ECO:0000256" key="2">
    <source>
        <dbReference type="ARBA" id="ARBA00008987"/>
    </source>
</evidence>
<evidence type="ECO:0000256" key="5">
    <source>
        <dbReference type="ARBA" id="ARBA00023157"/>
    </source>
</evidence>
<dbReference type="FunFam" id="3.40.30.10:FF:000124">
    <property type="entry name" value="Thioredoxin domain-containing 17"/>
    <property type="match status" value="1"/>
</dbReference>